<sequence length="315" mass="33062">MSNNRESFFQTWRGVSLAVLGAAWSLAGCGPTPELSERATGLREEGASLATCPYNSIQSRVQPNITIPWSQSLSMTLGGSINVGAFQNGSGQITSCCTTLTVTGPNGYLVYPANLGTLTPPSVGTYYVTATCGDLSETATVTITPNTGTIILLENGSMETQSTAQYGTIANWGPNGAWAWHAQYPRNGNSGLGARFGYYSAGTQETVGQLIPGLRFQANKSYTFRSYAQGGGDNTGVVPYQIGYAAIDNTPTSFVALVTGRVTVGADWVLTSGVTFVAPASGVPLGKQVMVRFGQGTDGGVGDIWFDNLELRTMP</sequence>
<dbReference type="PROSITE" id="PS51257">
    <property type="entry name" value="PROKAR_LIPOPROTEIN"/>
    <property type="match status" value="1"/>
</dbReference>
<reference evidence="1" key="1">
    <citation type="submission" date="2017-06" db="EMBL/GenBank/DDBJ databases">
        <title>Sequencing and comparative analysis of myxobacterial genomes.</title>
        <authorList>
            <person name="Rupp O."/>
            <person name="Goesmann A."/>
            <person name="Sogaard-Andersen L."/>
        </authorList>
    </citation>
    <scope>NUCLEOTIDE SEQUENCE [LARGE SCALE GENOMIC DNA]</scope>
    <source>
        <strain evidence="1">DSM 52655</strain>
    </source>
</reference>
<dbReference type="EMBL" id="CP022098">
    <property type="protein sequence ID" value="ATB34996.1"/>
    <property type="molecule type" value="Genomic_DNA"/>
</dbReference>
<organism evidence="1">
    <name type="scientific">Cystobacter fuscus</name>
    <dbReference type="NCBI Taxonomy" id="43"/>
    <lineage>
        <taxon>Bacteria</taxon>
        <taxon>Pseudomonadati</taxon>
        <taxon>Myxococcota</taxon>
        <taxon>Myxococcia</taxon>
        <taxon>Myxococcales</taxon>
        <taxon>Cystobacterineae</taxon>
        <taxon>Archangiaceae</taxon>
        <taxon>Cystobacter</taxon>
    </lineage>
</organism>
<dbReference type="AlphaFoldDB" id="A0A250IVP9"/>
<dbReference type="RefSeq" id="WP_095983678.1">
    <property type="nucleotide sequence ID" value="NZ_CP022098.1"/>
</dbReference>
<dbReference type="Proteomes" id="UP000217257">
    <property type="component" value="Chromosome"/>
</dbReference>
<evidence type="ECO:0000313" key="1">
    <source>
        <dbReference type="EMBL" id="ATB34996.1"/>
    </source>
</evidence>
<name>A0A250IVP9_9BACT</name>
<dbReference type="Gene3D" id="2.60.120.260">
    <property type="entry name" value="Galactose-binding domain-like"/>
    <property type="match status" value="1"/>
</dbReference>
<accession>A0A250IVP9</accession>
<gene>
    <name evidence="1" type="ORF">CYFUS_000408</name>
</gene>
<dbReference type="KEGG" id="cfus:CYFUS_000408"/>
<protein>
    <submittedName>
        <fullName evidence="1">Uncharacterized protein</fullName>
    </submittedName>
</protein>
<proteinExistence type="predicted"/>